<organism evidence="2 3">
    <name type="scientific">Stylosanthes scabra</name>
    <dbReference type="NCBI Taxonomy" id="79078"/>
    <lineage>
        <taxon>Eukaryota</taxon>
        <taxon>Viridiplantae</taxon>
        <taxon>Streptophyta</taxon>
        <taxon>Embryophyta</taxon>
        <taxon>Tracheophyta</taxon>
        <taxon>Spermatophyta</taxon>
        <taxon>Magnoliopsida</taxon>
        <taxon>eudicotyledons</taxon>
        <taxon>Gunneridae</taxon>
        <taxon>Pentapetalae</taxon>
        <taxon>rosids</taxon>
        <taxon>fabids</taxon>
        <taxon>Fabales</taxon>
        <taxon>Fabaceae</taxon>
        <taxon>Papilionoideae</taxon>
        <taxon>50 kb inversion clade</taxon>
        <taxon>dalbergioids sensu lato</taxon>
        <taxon>Dalbergieae</taxon>
        <taxon>Pterocarpus clade</taxon>
        <taxon>Stylosanthes</taxon>
    </lineage>
</organism>
<gene>
    <name evidence="2" type="ORF">PIB30_023576</name>
</gene>
<proteinExistence type="predicted"/>
<evidence type="ECO:0000256" key="1">
    <source>
        <dbReference type="SAM" id="MobiDB-lite"/>
    </source>
</evidence>
<evidence type="ECO:0000313" key="3">
    <source>
        <dbReference type="Proteomes" id="UP001341840"/>
    </source>
</evidence>
<comment type="caution">
    <text evidence="2">The sequence shown here is derived from an EMBL/GenBank/DDBJ whole genome shotgun (WGS) entry which is preliminary data.</text>
</comment>
<keyword evidence="3" id="KW-1185">Reference proteome</keyword>
<evidence type="ECO:0000313" key="2">
    <source>
        <dbReference type="EMBL" id="MED6193911.1"/>
    </source>
</evidence>
<reference evidence="2 3" key="1">
    <citation type="journal article" date="2023" name="Plants (Basel)">
        <title>Bridging the Gap: Combining Genomics and Transcriptomics Approaches to Understand Stylosanthes scabra, an Orphan Legume from the Brazilian Caatinga.</title>
        <authorList>
            <person name="Ferreira-Neto J.R.C."/>
            <person name="da Silva M.D."/>
            <person name="Binneck E."/>
            <person name="de Melo N.F."/>
            <person name="da Silva R.H."/>
            <person name="de Melo A.L.T.M."/>
            <person name="Pandolfi V."/>
            <person name="Bustamante F.O."/>
            <person name="Brasileiro-Vidal A.C."/>
            <person name="Benko-Iseppon A.M."/>
        </authorList>
    </citation>
    <scope>NUCLEOTIDE SEQUENCE [LARGE SCALE GENOMIC DNA]</scope>
    <source>
        <tissue evidence="2">Leaves</tissue>
    </source>
</reference>
<dbReference type="EMBL" id="JASCZI010211531">
    <property type="protein sequence ID" value="MED6193911.1"/>
    <property type="molecule type" value="Genomic_DNA"/>
</dbReference>
<protein>
    <submittedName>
        <fullName evidence="2">Uncharacterized protein</fullName>
    </submittedName>
</protein>
<feature type="region of interest" description="Disordered" evidence="1">
    <location>
        <begin position="164"/>
        <end position="205"/>
    </location>
</feature>
<accession>A0ABU6X7V0</accession>
<dbReference type="Proteomes" id="UP001341840">
    <property type="component" value="Unassembled WGS sequence"/>
</dbReference>
<name>A0ABU6X7V0_9FABA</name>
<sequence length="391" mass="42944">MVLSLATISSFYGSLADSIIVQTGTVNDYFDEFSAHANNIGVTDPELLIPCFINQLNIQIYRKIFGKDYRSLLYVFLRATICEMNLEEDEQLDPDNQEDGDVFDEKRIYYGSDDRSATVVVHWPLPEPPDLNSVAVGEGEPESTVVFAAATSHRLEKVRDTMTGVDSGAENGAVAKGKVEDRVAESNNTSSSLDDNEVDRLNDNDGVASRVVNRTARVETKSKMMVDVATSSGVIKAADWNTSSGAGDPRRSGGSFRRVFPIMAKPPPLLAAAFPWNRDRSKLATSGGGGAAEGGSEMVASLAEKMTKGIQSFSRSRNVMENEIIRVLIGIGGTNQILSWRPWLPLMGQWQAQTHQYEKSRKVLFEILGCSEIIHGDKQIYWVMTDGLGYK</sequence>